<dbReference type="GO" id="GO:0051879">
    <property type="term" value="F:Hsp90 protein binding"/>
    <property type="evidence" value="ECO:0007669"/>
    <property type="project" value="InterPro"/>
</dbReference>
<dbReference type="Proteomes" id="UP000719412">
    <property type="component" value="Unassembled WGS sequence"/>
</dbReference>
<dbReference type="AlphaFoldDB" id="A0A8J6LCD9"/>
<comment type="caution">
    <text evidence="6">The sequence shown here is derived from an EMBL/GenBank/DDBJ whole genome shotgun (WGS) entry which is preliminary data.</text>
</comment>
<reference evidence="6" key="1">
    <citation type="journal article" date="2020" name="J Insects Food Feed">
        <title>The yellow mealworm (Tenebrio molitor) genome: a resource for the emerging insects as food and feed industry.</title>
        <authorList>
            <person name="Eriksson T."/>
            <person name="Andere A."/>
            <person name="Kelstrup H."/>
            <person name="Emery V."/>
            <person name="Picard C."/>
        </authorList>
    </citation>
    <scope>NUCLEOTIDE SEQUENCE</scope>
    <source>
        <strain evidence="6">Stoneville</strain>
        <tissue evidence="6">Whole head</tissue>
    </source>
</reference>
<dbReference type="GO" id="GO:0006457">
    <property type="term" value="P:protein folding"/>
    <property type="evidence" value="ECO:0007669"/>
    <property type="project" value="TreeGrafter"/>
</dbReference>
<evidence type="ECO:0000256" key="4">
    <source>
        <dbReference type="SAM" id="Coils"/>
    </source>
</evidence>
<comment type="similarity">
    <text evidence="3">Belongs to the TTC4 family.</text>
</comment>
<dbReference type="GO" id="GO:0030544">
    <property type="term" value="F:Hsp70 protein binding"/>
    <property type="evidence" value="ECO:0007669"/>
    <property type="project" value="TreeGrafter"/>
</dbReference>
<proteinExistence type="inferred from homology"/>
<evidence type="ECO:0000256" key="2">
    <source>
        <dbReference type="ARBA" id="ARBA00022803"/>
    </source>
</evidence>
<evidence type="ECO:0000256" key="3">
    <source>
        <dbReference type="ARBA" id="ARBA00023602"/>
    </source>
</evidence>
<keyword evidence="7" id="KW-1185">Reference proteome</keyword>
<dbReference type="InterPro" id="IPR019734">
    <property type="entry name" value="TPR_rpt"/>
</dbReference>
<evidence type="ECO:0000313" key="6">
    <source>
        <dbReference type="EMBL" id="KAH0815587.1"/>
    </source>
</evidence>
<keyword evidence="1" id="KW-0677">Repeat</keyword>
<sequence>MADSKPKSQISDEERLELAAKLDRDLDEFIDNLPKRKQEETTSFDRWEEEIANHPFFMKEVPEPGSKLHPLYEGLQKLKYDPEENEPEELALAYKDDGNFNFKHKNYRMAIIAYTEGIKIKCGNADVEATLYNNRSASHYFLKNYRSALLDAELALKLKPEYDKVLSRAANCCFKMEKYDKAVEFCDKILDKNKNDREALELRKNSINQAKIKERNERKRETAEKKSRKEEELIVGEIIKRGIQIAGGDNLTLSKLEPQFPQLFNSRVYINESGNLVWPVIFFYPEYKIMDYIQHFNEQNTFMEQLVHVFETSPEWDEERKYKVNNLNVYFENEKRKNVKVDVSKTLLEILKLDDHIIKEGTPKFVILVANSKVERLFLVVLLLSFPPDFHPQDTRRPSAAVLGVDHVSFASVAVFGSGFATVFIEKFKVTQLVFSLQIPLDIYQDWNPISAKRLLYDEVSGFSLAPVRCSRDSEK</sequence>
<accession>A0A8J6LCD9</accession>
<dbReference type="PANTHER" id="PTHR46035">
    <property type="entry name" value="TETRATRICOPEPTIDE REPEAT PROTEIN 4"/>
    <property type="match status" value="1"/>
</dbReference>
<dbReference type="Gene3D" id="1.25.40.10">
    <property type="entry name" value="Tetratricopeptide repeat domain"/>
    <property type="match status" value="1"/>
</dbReference>
<keyword evidence="2" id="KW-0802">TPR repeat</keyword>
<keyword evidence="4" id="KW-0175">Coiled coil</keyword>
<dbReference type="Pfam" id="PF14559">
    <property type="entry name" value="TPR_19"/>
    <property type="match status" value="1"/>
</dbReference>
<evidence type="ECO:0000259" key="5">
    <source>
        <dbReference type="Pfam" id="PF18972"/>
    </source>
</evidence>
<dbReference type="CDD" id="cd21380">
    <property type="entry name" value="CTWD_Cns1"/>
    <property type="match status" value="1"/>
</dbReference>
<gene>
    <name evidence="6" type="ORF">GEV33_007204</name>
</gene>
<dbReference type="PANTHER" id="PTHR46035:SF1">
    <property type="entry name" value="TETRATRICOPEPTIDE REPEAT PROTEIN 4"/>
    <property type="match status" value="1"/>
</dbReference>
<dbReference type="SUPFAM" id="SSF48452">
    <property type="entry name" value="TPR-like"/>
    <property type="match status" value="1"/>
</dbReference>
<feature type="coiled-coil region" evidence="4">
    <location>
        <begin position="190"/>
        <end position="233"/>
    </location>
</feature>
<feature type="domain" description="Cns1/TTC4 wheel" evidence="5">
    <location>
        <begin position="273"/>
        <end position="373"/>
    </location>
</feature>
<dbReference type="SMART" id="SM00028">
    <property type="entry name" value="TPR"/>
    <property type="match status" value="3"/>
</dbReference>
<dbReference type="InterPro" id="IPR011990">
    <property type="entry name" value="TPR-like_helical_dom_sf"/>
</dbReference>
<dbReference type="InterPro" id="IPR044059">
    <property type="entry name" value="Csn1/TTC4_wheel"/>
</dbReference>
<evidence type="ECO:0000256" key="1">
    <source>
        <dbReference type="ARBA" id="ARBA00022737"/>
    </source>
</evidence>
<organism evidence="6 7">
    <name type="scientific">Tenebrio molitor</name>
    <name type="common">Yellow mealworm beetle</name>
    <dbReference type="NCBI Taxonomy" id="7067"/>
    <lineage>
        <taxon>Eukaryota</taxon>
        <taxon>Metazoa</taxon>
        <taxon>Ecdysozoa</taxon>
        <taxon>Arthropoda</taxon>
        <taxon>Hexapoda</taxon>
        <taxon>Insecta</taxon>
        <taxon>Pterygota</taxon>
        <taxon>Neoptera</taxon>
        <taxon>Endopterygota</taxon>
        <taxon>Coleoptera</taxon>
        <taxon>Polyphaga</taxon>
        <taxon>Cucujiformia</taxon>
        <taxon>Tenebrionidae</taxon>
        <taxon>Tenebrio</taxon>
    </lineage>
</organism>
<dbReference type="GO" id="GO:0005634">
    <property type="term" value="C:nucleus"/>
    <property type="evidence" value="ECO:0007669"/>
    <property type="project" value="TreeGrafter"/>
</dbReference>
<protein>
    <recommendedName>
        <fullName evidence="5">Cns1/TTC4 wheel domain-containing protein</fullName>
    </recommendedName>
</protein>
<name>A0A8J6LCD9_TENMO</name>
<dbReference type="Pfam" id="PF18972">
    <property type="entry name" value="Wheel"/>
    <property type="match status" value="1"/>
</dbReference>
<evidence type="ECO:0000313" key="7">
    <source>
        <dbReference type="Proteomes" id="UP000719412"/>
    </source>
</evidence>
<dbReference type="GO" id="GO:0005829">
    <property type="term" value="C:cytosol"/>
    <property type="evidence" value="ECO:0007669"/>
    <property type="project" value="TreeGrafter"/>
</dbReference>
<reference evidence="6" key="2">
    <citation type="submission" date="2021-08" db="EMBL/GenBank/DDBJ databases">
        <authorList>
            <person name="Eriksson T."/>
        </authorList>
    </citation>
    <scope>NUCLEOTIDE SEQUENCE</scope>
    <source>
        <strain evidence="6">Stoneville</strain>
        <tissue evidence="6">Whole head</tissue>
    </source>
</reference>
<dbReference type="EMBL" id="JABDTM020022895">
    <property type="protein sequence ID" value="KAH0815587.1"/>
    <property type="molecule type" value="Genomic_DNA"/>
</dbReference>